<feature type="region of interest" description="Disordered" evidence="1">
    <location>
        <begin position="1"/>
        <end position="67"/>
    </location>
</feature>
<proteinExistence type="predicted"/>
<keyword evidence="3" id="KW-1185">Reference proteome</keyword>
<dbReference type="EMBL" id="JBHSNS010000012">
    <property type="protein sequence ID" value="MFC5731025.1"/>
    <property type="molecule type" value="Genomic_DNA"/>
</dbReference>
<dbReference type="Proteomes" id="UP001596072">
    <property type="component" value="Unassembled WGS sequence"/>
</dbReference>
<dbReference type="RefSeq" id="WP_136436007.1">
    <property type="nucleotide sequence ID" value="NZ_JBHSNS010000012.1"/>
</dbReference>
<comment type="caution">
    <text evidence="2">The sequence shown here is derived from an EMBL/GenBank/DDBJ whole genome shotgun (WGS) entry which is preliminary data.</text>
</comment>
<evidence type="ECO:0000313" key="2">
    <source>
        <dbReference type="EMBL" id="MFC5731025.1"/>
    </source>
</evidence>
<organism evidence="2 3">
    <name type="scientific">Nocardioides vastitatis</name>
    <dbReference type="NCBI Taxonomy" id="2568655"/>
    <lineage>
        <taxon>Bacteria</taxon>
        <taxon>Bacillati</taxon>
        <taxon>Actinomycetota</taxon>
        <taxon>Actinomycetes</taxon>
        <taxon>Propionibacteriales</taxon>
        <taxon>Nocardioidaceae</taxon>
        <taxon>Nocardioides</taxon>
    </lineage>
</organism>
<name>A0ABW0ZRB5_9ACTN</name>
<accession>A0ABW0ZRB5</accession>
<evidence type="ECO:0000313" key="3">
    <source>
        <dbReference type="Proteomes" id="UP001596072"/>
    </source>
</evidence>
<sequence length="67" mass="7714">MNDRREQPEANPPQEREPEWKRQQRLAEIFGDVLPSVTSDERDDAPPTKDDSAADQWLKAQVPPHHG</sequence>
<gene>
    <name evidence="2" type="ORF">ACFPQB_19070</name>
</gene>
<protein>
    <submittedName>
        <fullName evidence="2">Uncharacterized protein</fullName>
    </submittedName>
</protein>
<reference evidence="3" key="1">
    <citation type="journal article" date="2019" name="Int. J. Syst. Evol. Microbiol.">
        <title>The Global Catalogue of Microorganisms (GCM) 10K type strain sequencing project: providing services to taxonomists for standard genome sequencing and annotation.</title>
        <authorList>
            <consortium name="The Broad Institute Genomics Platform"/>
            <consortium name="The Broad Institute Genome Sequencing Center for Infectious Disease"/>
            <person name="Wu L."/>
            <person name="Ma J."/>
        </authorList>
    </citation>
    <scope>NUCLEOTIDE SEQUENCE [LARGE SCALE GENOMIC DNA]</scope>
    <source>
        <strain evidence="3">YIM 94188</strain>
    </source>
</reference>
<feature type="compositionally biased region" description="Basic and acidic residues" evidence="1">
    <location>
        <begin position="1"/>
        <end position="22"/>
    </location>
</feature>
<evidence type="ECO:0000256" key="1">
    <source>
        <dbReference type="SAM" id="MobiDB-lite"/>
    </source>
</evidence>